<keyword evidence="2" id="KW-1185">Reference proteome</keyword>
<dbReference type="AlphaFoldDB" id="A0AAN7YZF2"/>
<gene>
    <name evidence="1" type="ORF">RRF57_000228</name>
</gene>
<reference evidence="1 2" key="1">
    <citation type="submission" date="2023-10" db="EMBL/GenBank/DDBJ databases">
        <title>Draft genome sequence of Xylaria bambusicola isolate GMP-LS, the root and basal stem rot pathogen of sugarcane in Indonesia.</title>
        <authorList>
            <person name="Selvaraj P."/>
            <person name="Muralishankar V."/>
            <person name="Muruganantham S."/>
            <person name="Sp S."/>
            <person name="Haryani S."/>
            <person name="Lau K.J.X."/>
            <person name="Naqvi N.I."/>
        </authorList>
    </citation>
    <scope>NUCLEOTIDE SEQUENCE [LARGE SCALE GENOMIC DNA]</scope>
    <source>
        <strain evidence="1">GMP-LS</strain>
    </source>
</reference>
<comment type="caution">
    <text evidence="1">The sequence shown here is derived from an EMBL/GenBank/DDBJ whole genome shotgun (WGS) entry which is preliminary data.</text>
</comment>
<accession>A0AAN7YZF2</accession>
<evidence type="ECO:0000313" key="2">
    <source>
        <dbReference type="Proteomes" id="UP001305414"/>
    </source>
</evidence>
<evidence type="ECO:0000313" key="1">
    <source>
        <dbReference type="EMBL" id="KAK5624512.1"/>
    </source>
</evidence>
<name>A0AAN7YZF2_9PEZI</name>
<organism evidence="1 2">
    <name type="scientific">Xylaria bambusicola</name>
    <dbReference type="NCBI Taxonomy" id="326684"/>
    <lineage>
        <taxon>Eukaryota</taxon>
        <taxon>Fungi</taxon>
        <taxon>Dikarya</taxon>
        <taxon>Ascomycota</taxon>
        <taxon>Pezizomycotina</taxon>
        <taxon>Sordariomycetes</taxon>
        <taxon>Xylariomycetidae</taxon>
        <taxon>Xylariales</taxon>
        <taxon>Xylariaceae</taxon>
        <taxon>Xylaria</taxon>
    </lineage>
</organism>
<sequence>MALKERPSVHKLFEAHHPYVEVEVGIFICYPFFCACRCHLHKCTDDRLFKLHVRVEDEREVAYSHDSCYALFEYISGTFEISSPCPIRSQATPELPPLISKAVDPTSNNSLDIDTGFVTSLNFRGMFHEQIDHFAPQFIVTFALFAVEPRIVENIDIILNSFGK</sequence>
<dbReference type="Proteomes" id="UP001305414">
    <property type="component" value="Unassembled WGS sequence"/>
</dbReference>
<protein>
    <submittedName>
        <fullName evidence="1">Uncharacterized protein</fullName>
    </submittedName>
</protein>
<proteinExistence type="predicted"/>
<dbReference type="EMBL" id="JAWHQM010000001">
    <property type="protein sequence ID" value="KAK5624512.1"/>
    <property type="molecule type" value="Genomic_DNA"/>
</dbReference>